<dbReference type="AlphaFoldDB" id="A0A4U1BX17"/>
<dbReference type="Proteomes" id="UP000308181">
    <property type="component" value="Unassembled WGS sequence"/>
</dbReference>
<evidence type="ECO:0000313" key="1">
    <source>
        <dbReference type="EMBL" id="TKB97072.1"/>
    </source>
</evidence>
<reference evidence="1 2" key="1">
    <citation type="submission" date="2019-04" db="EMBL/GenBank/DDBJ databases">
        <title>Pedobacter sp. AR-3-17 sp. nov., isolated from Arctic soil.</title>
        <authorList>
            <person name="Dahal R.H."/>
            <person name="Kim D.-U."/>
        </authorList>
    </citation>
    <scope>NUCLEOTIDE SEQUENCE [LARGE SCALE GENOMIC DNA]</scope>
    <source>
        <strain evidence="1 2">AR-3-17</strain>
    </source>
</reference>
<proteinExistence type="predicted"/>
<comment type="caution">
    <text evidence="1">The sequence shown here is derived from an EMBL/GenBank/DDBJ whole genome shotgun (WGS) entry which is preliminary data.</text>
</comment>
<keyword evidence="2" id="KW-1185">Reference proteome</keyword>
<dbReference type="OrthoDB" id="978691at2"/>
<gene>
    <name evidence="1" type="ORF">FA046_11760</name>
</gene>
<accession>A0A4U1BX17</accession>
<sequence>MNENSRVWVYQSNKEFNNSELNVLDTLLLDFTNTWSAHNQQLKASYEIKYNRFIVLIVDENQAGASGCSIDKSVHLMKEMEQKFNINLFDRFHIAWKDKESVYSASRAEFEALIEKKQINSETIVFNNLVLNYKDYQNNWEIPFKESWHSKIFKLEEAS</sequence>
<evidence type="ECO:0000313" key="2">
    <source>
        <dbReference type="Proteomes" id="UP000308181"/>
    </source>
</evidence>
<dbReference type="EMBL" id="SWBP01000004">
    <property type="protein sequence ID" value="TKB97072.1"/>
    <property type="molecule type" value="Genomic_DNA"/>
</dbReference>
<organism evidence="1 2">
    <name type="scientific">Pedobacter cryophilus</name>
    <dbReference type="NCBI Taxonomy" id="2571271"/>
    <lineage>
        <taxon>Bacteria</taxon>
        <taxon>Pseudomonadati</taxon>
        <taxon>Bacteroidota</taxon>
        <taxon>Sphingobacteriia</taxon>
        <taxon>Sphingobacteriales</taxon>
        <taxon>Sphingobacteriaceae</taxon>
        <taxon>Pedobacter</taxon>
    </lineage>
</organism>
<name>A0A4U1BX17_9SPHI</name>
<protein>
    <submittedName>
        <fullName evidence="1">ABC transporter ATPase</fullName>
    </submittedName>
</protein>